<reference evidence="4 5" key="1">
    <citation type="submission" date="2022-06" db="EMBL/GenBank/DDBJ databases">
        <title>Haloarcula sp. a new haloarchaeum isolate from saline soil.</title>
        <authorList>
            <person name="Strakova D."/>
            <person name="Galisteo C."/>
            <person name="Sanchez-Porro C."/>
            <person name="Ventosa A."/>
        </authorList>
    </citation>
    <scope>NUCLEOTIDE SEQUENCE [LARGE SCALE GENOMIC DNA]</scope>
    <source>
        <strain evidence="4 5">S1AR25-5A</strain>
    </source>
</reference>
<dbReference type="InterPro" id="IPR052901">
    <property type="entry name" value="Bact_TGase-like"/>
</dbReference>
<dbReference type="PANTHER" id="PTHR42736">
    <property type="entry name" value="PROTEIN-GLUTAMINE GAMMA-GLUTAMYLTRANSFERASE"/>
    <property type="match status" value="1"/>
</dbReference>
<comment type="caution">
    <text evidence="4">The sequence shown here is derived from an EMBL/GenBank/DDBJ whole genome shotgun (WGS) entry which is preliminary data.</text>
</comment>
<feature type="transmembrane region" description="Helical" evidence="2">
    <location>
        <begin position="72"/>
        <end position="91"/>
    </location>
</feature>
<dbReference type="SMART" id="SM00460">
    <property type="entry name" value="TGc"/>
    <property type="match status" value="1"/>
</dbReference>
<proteinExistence type="predicted"/>
<dbReference type="Gene3D" id="3.10.620.30">
    <property type="match status" value="1"/>
</dbReference>
<evidence type="ECO:0000256" key="1">
    <source>
        <dbReference type="SAM" id="MobiDB-lite"/>
    </source>
</evidence>
<dbReference type="InterPro" id="IPR038765">
    <property type="entry name" value="Papain-like_cys_pep_sf"/>
</dbReference>
<keyword evidence="5" id="KW-1185">Reference proteome</keyword>
<dbReference type="PANTHER" id="PTHR42736:SF1">
    <property type="entry name" value="PROTEIN-GLUTAMINE GAMMA-GLUTAMYLTRANSFERASE"/>
    <property type="match status" value="1"/>
</dbReference>
<dbReference type="Proteomes" id="UP001253439">
    <property type="component" value="Unassembled WGS sequence"/>
</dbReference>
<dbReference type="EMBL" id="JAMQOM010000001">
    <property type="protein sequence ID" value="MDS0220000.1"/>
    <property type="molecule type" value="Genomic_DNA"/>
</dbReference>
<accession>A0AAE4ETP8</accession>
<feature type="transmembrane region" description="Helical" evidence="2">
    <location>
        <begin position="122"/>
        <end position="138"/>
    </location>
</feature>
<evidence type="ECO:0000313" key="5">
    <source>
        <dbReference type="Proteomes" id="UP001253439"/>
    </source>
</evidence>
<dbReference type="Pfam" id="PF01841">
    <property type="entry name" value="Transglut_core"/>
    <property type="match status" value="1"/>
</dbReference>
<keyword evidence="2" id="KW-0812">Transmembrane</keyword>
<dbReference type="RefSeq" id="WP_310894700.1">
    <property type="nucleotide sequence ID" value="NZ_JAMQOM010000001.1"/>
</dbReference>
<feature type="compositionally biased region" description="Low complexity" evidence="1">
    <location>
        <begin position="582"/>
        <end position="609"/>
    </location>
</feature>
<feature type="transmembrane region" description="Helical" evidence="2">
    <location>
        <begin position="20"/>
        <end position="41"/>
    </location>
</feature>
<evidence type="ECO:0000313" key="4">
    <source>
        <dbReference type="EMBL" id="MDS0220000.1"/>
    </source>
</evidence>
<feature type="transmembrane region" description="Helical" evidence="2">
    <location>
        <begin position="47"/>
        <end position="65"/>
    </location>
</feature>
<gene>
    <name evidence="4" type="ORF">NDI54_01390</name>
</gene>
<evidence type="ECO:0000256" key="2">
    <source>
        <dbReference type="SAM" id="Phobius"/>
    </source>
</evidence>
<dbReference type="AlphaFoldDB" id="A0AAE4ETP8"/>
<feature type="compositionally biased region" description="Basic and acidic residues" evidence="1">
    <location>
        <begin position="544"/>
        <end position="553"/>
    </location>
</feature>
<feature type="region of interest" description="Disordered" evidence="1">
    <location>
        <begin position="191"/>
        <end position="220"/>
    </location>
</feature>
<keyword evidence="2" id="KW-0472">Membrane</keyword>
<dbReference type="SUPFAM" id="SSF54001">
    <property type="entry name" value="Cysteine proteinases"/>
    <property type="match status" value="1"/>
</dbReference>
<feature type="compositionally biased region" description="Gly residues" evidence="1">
    <location>
        <begin position="610"/>
        <end position="621"/>
    </location>
</feature>
<sequence>MSAAVAKRVRHRLPWSGSRILALLAVALAIGAPLRTMFYLSDVVGDPTLFLVLVALSVVGATLLARVLRPTLAVAVGTVLFAGGLGAYILSLSTDPAITELLADTAALLTGRSLLQIAKVRLWVLAFAPAPVFLTWYFALRRWYVTATVTAGTALAFFALTTDAGVVTTLLGVVGIAATIGFGTLDTLSADEPEDLTKRPGAMTGSDETAPPDDDSEGIDTGRRAVLEQLAAIIVVPAALSQVPITRDTSLSYDDGSEGQTVEGSLFDAGEAISVLGSISLTPEIRYTVESEEPRYWRVASYDRYTGDGWVRTGNPRPYDDQRLDSPPGETRTLRQEFQAESTIGTVPAAWKPVRYSGTPSVSVASEGGFQPDGTLSTGDSYEVRSELLVATPDRLREAGTDYDDLAADLYTQLPDSTPSRVAERTSILTGNAENPYETALVVERWLQENKGYSLEVDRPDFNVADAFLFEMDEGYCVYFATTMVAMLRTQGIPARMTVGYTSGQRIEENRWVVRGLNSHAWVEVYFPGQGWIQFDPTPSGPREAVRQQRIEDASSDGSAPTVGDGIPVEEYTPAPTPTPAPLTETNGTETEPTATPTPTEADTTAGTPAGRGTGEGGEIGPGLPELPSREELALGVVALLGIAAGARRSGVSERAYRAVWLRYQRRVDPETDVERAFQRAMYVCAEEHRSREGGETVRAYLDDIGADDRVHRLATLRERLRYGGEIDEAIADEAVEIADAIVADR</sequence>
<feature type="domain" description="Transglutaminase-like" evidence="3">
    <location>
        <begin position="469"/>
        <end position="539"/>
    </location>
</feature>
<keyword evidence="2" id="KW-1133">Transmembrane helix</keyword>
<name>A0AAE4ETP8_9EURY</name>
<organism evidence="4 5">
    <name type="scientific">Haloarcula terrestris</name>
    <dbReference type="NCBI Taxonomy" id="2950533"/>
    <lineage>
        <taxon>Archaea</taxon>
        <taxon>Methanobacteriati</taxon>
        <taxon>Methanobacteriota</taxon>
        <taxon>Stenosarchaea group</taxon>
        <taxon>Halobacteria</taxon>
        <taxon>Halobacteriales</taxon>
        <taxon>Haloarculaceae</taxon>
        <taxon>Haloarcula</taxon>
    </lineage>
</organism>
<evidence type="ECO:0000259" key="3">
    <source>
        <dbReference type="SMART" id="SM00460"/>
    </source>
</evidence>
<feature type="region of interest" description="Disordered" evidence="1">
    <location>
        <begin position="536"/>
        <end position="627"/>
    </location>
</feature>
<protein>
    <submittedName>
        <fullName evidence="4">Lasso peptide biosynthesis protein</fullName>
    </submittedName>
</protein>
<dbReference type="InterPro" id="IPR002931">
    <property type="entry name" value="Transglutaminase-like"/>
</dbReference>